<evidence type="ECO:0000256" key="4">
    <source>
        <dbReference type="SAM" id="MobiDB-lite"/>
    </source>
</evidence>
<keyword evidence="2" id="KW-0812">Transmembrane</keyword>
<dbReference type="Gene3D" id="2.20.200.10">
    <property type="entry name" value="Outer membrane efflux proteins (OEP)"/>
    <property type="match status" value="1"/>
</dbReference>
<dbReference type="NCBIfam" id="TIGR01845">
    <property type="entry name" value="outer_NodT"/>
    <property type="match status" value="1"/>
</dbReference>
<dbReference type="InterPro" id="IPR010131">
    <property type="entry name" value="MdtP/NodT-like"/>
</dbReference>
<organism evidence="5 6">
    <name type="scientific">Magnetospirillum aberrantis SpK</name>
    <dbReference type="NCBI Taxonomy" id="908842"/>
    <lineage>
        <taxon>Bacteria</taxon>
        <taxon>Pseudomonadati</taxon>
        <taxon>Pseudomonadota</taxon>
        <taxon>Alphaproteobacteria</taxon>
        <taxon>Rhodospirillales</taxon>
        <taxon>Rhodospirillaceae</taxon>
        <taxon>Magnetospirillum</taxon>
    </lineage>
</organism>
<dbReference type="PROSITE" id="PS51257">
    <property type="entry name" value="PROKAR_LIPOPROTEIN"/>
    <property type="match status" value="1"/>
</dbReference>
<evidence type="ECO:0000313" key="6">
    <source>
        <dbReference type="Proteomes" id="UP000480684"/>
    </source>
</evidence>
<name>A0A7C9QUT6_9PROT</name>
<gene>
    <name evidence="5" type="ORF">G4223_13375</name>
</gene>
<proteinExistence type="inferred from homology"/>
<reference evidence="5 6" key="1">
    <citation type="submission" date="2020-02" db="EMBL/GenBank/DDBJ databases">
        <authorList>
            <person name="Dziuba M."/>
            <person name="Kuznetsov B."/>
            <person name="Mardanov A."/>
            <person name="Ravin N."/>
            <person name="Grouzdev D."/>
        </authorList>
    </citation>
    <scope>NUCLEOTIDE SEQUENCE [LARGE SCALE GENOMIC DNA]</scope>
    <source>
        <strain evidence="5 6">SpK</strain>
    </source>
</reference>
<evidence type="ECO:0000256" key="2">
    <source>
        <dbReference type="RuleBase" id="RU362097"/>
    </source>
</evidence>
<dbReference type="GO" id="GO:0015562">
    <property type="term" value="F:efflux transmembrane transporter activity"/>
    <property type="evidence" value="ECO:0007669"/>
    <property type="project" value="InterPro"/>
</dbReference>
<evidence type="ECO:0000256" key="1">
    <source>
        <dbReference type="ARBA" id="ARBA00007613"/>
    </source>
</evidence>
<keyword evidence="6" id="KW-1185">Reference proteome</keyword>
<protein>
    <submittedName>
        <fullName evidence="5">Efflux transporter outer membrane subunit</fullName>
    </submittedName>
</protein>
<dbReference type="EMBL" id="JAAIYP010000039">
    <property type="protein sequence ID" value="NFV81104.1"/>
    <property type="molecule type" value="Genomic_DNA"/>
</dbReference>
<keyword evidence="3" id="KW-0175">Coiled coil</keyword>
<dbReference type="InterPro" id="IPR003423">
    <property type="entry name" value="OMP_efflux"/>
</dbReference>
<dbReference type="SUPFAM" id="SSF56954">
    <property type="entry name" value="Outer membrane efflux proteins (OEP)"/>
    <property type="match status" value="1"/>
</dbReference>
<comment type="subcellular location">
    <subcellularLocation>
        <location evidence="2">Cell membrane</location>
        <topology evidence="2">Lipid-anchor</topology>
    </subcellularLocation>
</comment>
<evidence type="ECO:0000313" key="5">
    <source>
        <dbReference type="EMBL" id="NFV81104.1"/>
    </source>
</evidence>
<dbReference type="Pfam" id="PF02321">
    <property type="entry name" value="OEP"/>
    <property type="match status" value="2"/>
</dbReference>
<feature type="coiled-coil region" evidence="3">
    <location>
        <begin position="56"/>
        <end position="83"/>
    </location>
</feature>
<keyword evidence="2" id="KW-0472">Membrane</keyword>
<dbReference type="RefSeq" id="WP_163680608.1">
    <property type="nucleotide sequence ID" value="NZ_JAAIYP010000039.1"/>
</dbReference>
<keyword evidence="2" id="KW-0564">Palmitate</keyword>
<feature type="compositionally biased region" description="Low complexity" evidence="4">
    <location>
        <begin position="109"/>
        <end position="122"/>
    </location>
</feature>
<comment type="similarity">
    <text evidence="1 2">Belongs to the outer membrane factor (OMF) (TC 1.B.17) family.</text>
</comment>
<dbReference type="PANTHER" id="PTHR30203">
    <property type="entry name" value="OUTER MEMBRANE CATION EFFLUX PROTEIN"/>
    <property type="match status" value="1"/>
</dbReference>
<evidence type="ECO:0000256" key="3">
    <source>
        <dbReference type="SAM" id="Coils"/>
    </source>
</evidence>
<keyword evidence="2" id="KW-1134">Transmembrane beta strand</keyword>
<dbReference type="Gene3D" id="1.20.1600.10">
    <property type="entry name" value="Outer membrane efflux proteins (OEP)"/>
    <property type="match status" value="1"/>
</dbReference>
<accession>A0A7C9QUT6</accession>
<dbReference type="PANTHER" id="PTHR30203:SF33">
    <property type="entry name" value="BLR4455 PROTEIN"/>
    <property type="match status" value="1"/>
</dbReference>
<sequence>MRRSLFSLLALGVAACSQVPELAMPETTLPAAYGEQQGAPLTAPSEWWTLFGSAELNRLEQTALAANHDLKAAIARIEQAQAELRIAGAPTLPTITGGGTGSNRMTHGSSTSTLSTSKRATTTRSFEGSLTASYEVDFWGKTAAAIQSAEASLRASRFDRDTVALTLTANVATTWMQALALADRVTVARRNLELARETLALAERQAEFGKTSQLDAAQQRATVATIEAKLPALELQYRQSVNALAVLTGLAPSQLRLESTSLEGLPTPEVKAGLPSELLRRRPDIAKAEAQLQAANADIGVARAALYPSLTLTAEGGYTSPYLISLLDAHNTFWTLGSSLAATLFDNGKLRGTVALNEAKLREAAESYQSATLTALQEVEDQLAAMRWLAGQEEAQTRAVDAAREAQRLSDVRYREGAEQYLTVLEAQRTLLDAEDSAVQVRLSRLSASVGLVKALGGGMD</sequence>
<comment type="caution">
    <text evidence="5">The sequence shown here is derived from an EMBL/GenBank/DDBJ whole genome shotgun (WGS) entry which is preliminary data.</text>
</comment>
<feature type="region of interest" description="Disordered" evidence="4">
    <location>
        <begin position="91"/>
        <end position="122"/>
    </location>
</feature>
<dbReference type="GO" id="GO:0005886">
    <property type="term" value="C:plasma membrane"/>
    <property type="evidence" value="ECO:0007669"/>
    <property type="project" value="UniProtKB-SubCell"/>
</dbReference>
<dbReference type="AlphaFoldDB" id="A0A7C9QUT6"/>
<keyword evidence="2" id="KW-0449">Lipoprotein</keyword>
<dbReference type="Proteomes" id="UP000480684">
    <property type="component" value="Unassembled WGS sequence"/>
</dbReference>